<accession>A0A0G1T0K6</accession>
<keyword evidence="1" id="KW-1133">Transmembrane helix</keyword>
<organism evidence="2 3">
    <name type="scientific">Candidatus Nomurabacteria bacterium GW2011_GWB1_47_6</name>
    <dbReference type="NCBI Taxonomy" id="1618749"/>
    <lineage>
        <taxon>Bacteria</taxon>
        <taxon>Candidatus Nomuraibacteriota</taxon>
    </lineage>
</organism>
<feature type="transmembrane region" description="Helical" evidence="1">
    <location>
        <begin position="20"/>
        <end position="40"/>
    </location>
</feature>
<dbReference type="Proteomes" id="UP000034879">
    <property type="component" value="Unassembled WGS sequence"/>
</dbReference>
<evidence type="ECO:0000313" key="2">
    <source>
        <dbReference type="EMBL" id="KKU75299.1"/>
    </source>
</evidence>
<gene>
    <name evidence="2" type="ORF">UY01_C0017G0015</name>
</gene>
<comment type="caution">
    <text evidence="2">The sequence shown here is derived from an EMBL/GenBank/DDBJ whole genome shotgun (WGS) entry which is preliminary data.</text>
</comment>
<evidence type="ECO:0000313" key="3">
    <source>
        <dbReference type="Proteomes" id="UP000034879"/>
    </source>
</evidence>
<proteinExistence type="predicted"/>
<dbReference type="AlphaFoldDB" id="A0A0G1T0K6"/>
<keyword evidence="1" id="KW-0812">Transmembrane</keyword>
<evidence type="ECO:0000256" key="1">
    <source>
        <dbReference type="SAM" id="Phobius"/>
    </source>
</evidence>
<keyword evidence="1" id="KW-0472">Membrane</keyword>
<reference evidence="2" key="1">
    <citation type="journal article" date="2015" name="Nature">
        <title>rRNA introns, odd ribosomes, and small enigmatic genomes across a large radiation of phyla.</title>
        <authorList>
            <person name="Brown C.T."/>
            <person name="Hug L.A."/>
            <person name="Thomas B.C."/>
            <person name="Sharon I."/>
            <person name="Castelle C.J."/>
            <person name="Singh A."/>
            <person name="Wilkins M.J."/>
            <person name="Williams K.H."/>
            <person name="Banfield J.F."/>
        </authorList>
    </citation>
    <scope>NUCLEOTIDE SEQUENCE [LARGE SCALE GENOMIC DNA]</scope>
</reference>
<name>A0A0G1T0K6_9BACT</name>
<protein>
    <submittedName>
        <fullName evidence="2">Uncharacterized protein</fullName>
    </submittedName>
</protein>
<sequence length="41" mass="4685">MTVKNVINASVRFIREWEVPQMVLTAIVVYSLLVIGFSTCR</sequence>
<dbReference type="EMBL" id="LCOJ01000017">
    <property type="protein sequence ID" value="KKU75299.1"/>
    <property type="molecule type" value="Genomic_DNA"/>
</dbReference>